<dbReference type="Proteomes" id="UP000521313">
    <property type="component" value="Unassembled WGS sequence"/>
</dbReference>
<comment type="caution">
    <text evidence="1">The sequence shown here is derived from an EMBL/GenBank/DDBJ whole genome shotgun (WGS) entry which is preliminary data.</text>
</comment>
<organism evidence="1 3">
    <name type="scientific">Faecalicoccus acidiformans</name>
    <dbReference type="NCBI Taxonomy" id="915173"/>
    <lineage>
        <taxon>Bacteria</taxon>
        <taxon>Bacillati</taxon>
        <taxon>Bacillota</taxon>
        <taxon>Erysipelotrichia</taxon>
        <taxon>Erysipelotrichales</taxon>
        <taxon>Erysipelotrichaceae</taxon>
        <taxon>Faecalicoccus</taxon>
    </lineage>
</organism>
<protein>
    <submittedName>
        <fullName evidence="1 2">Transcriptional regulator</fullName>
    </submittedName>
</protein>
<sequence length="144" mass="16455">MPRELIGLFIFVFVLFLMQSLGGVFQIRNFKKSIRRVHKLGNVGIGQKRGRFFNGYLVILACDNNRIITGCEVMDGKTFLAKCHPIDTLIGKKLVGVSIDSFLEDFRSMDEKEQKRYRGYIQALEALETRFDKAEADDELVTAD</sequence>
<dbReference type="InterPro" id="IPR009693">
    <property type="entry name" value="Glucitol_operon_activator"/>
</dbReference>
<keyword evidence="1" id="KW-0238">DNA-binding</keyword>
<dbReference type="RefSeq" id="WP_183374141.1">
    <property type="nucleotide sequence ID" value="NZ_CALVCN010000047.1"/>
</dbReference>
<dbReference type="EMBL" id="JACHHD010000002">
    <property type="protein sequence ID" value="MBB5184292.1"/>
    <property type="molecule type" value="Genomic_DNA"/>
</dbReference>
<evidence type="ECO:0000313" key="4">
    <source>
        <dbReference type="Proteomes" id="UP000775500"/>
    </source>
</evidence>
<reference evidence="2" key="2">
    <citation type="submission" date="2020-08" db="EMBL/GenBank/DDBJ databases">
        <authorList>
            <person name="Cejkova D."/>
            <person name="Kubasova T."/>
            <person name="Jahodarova E."/>
            <person name="Rychlik I."/>
        </authorList>
    </citation>
    <scope>NUCLEOTIDE SEQUENCE</scope>
    <source>
        <strain evidence="2">An423</strain>
    </source>
</reference>
<dbReference type="GO" id="GO:0003677">
    <property type="term" value="F:DNA binding"/>
    <property type="evidence" value="ECO:0007669"/>
    <property type="project" value="UniProtKB-KW"/>
</dbReference>
<dbReference type="AlphaFoldDB" id="A0A7W8D1H8"/>
<dbReference type="Proteomes" id="UP000775500">
    <property type="component" value="Unassembled WGS sequence"/>
</dbReference>
<proteinExistence type="predicted"/>
<reference evidence="1 3" key="1">
    <citation type="submission" date="2020-08" db="EMBL/GenBank/DDBJ databases">
        <title>Genomic Encyclopedia of Type Strains, Phase IV (KMG-IV): sequencing the most valuable type-strain genomes for metagenomic binning, comparative biology and taxonomic classification.</title>
        <authorList>
            <person name="Goeker M."/>
        </authorList>
    </citation>
    <scope>NUCLEOTIDE SEQUENCE [LARGE SCALE GENOMIC DNA]</scope>
    <source>
        <strain evidence="1 3">DSM 26963</strain>
    </source>
</reference>
<gene>
    <name evidence="2" type="ORF">H5982_08820</name>
    <name evidence="1" type="ORF">HNQ43_000327</name>
</gene>
<evidence type="ECO:0000313" key="1">
    <source>
        <dbReference type="EMBL" id="MBB5184292.1"/>
    </source>
</evidence>
<dbReference type="Pfam" id="PF06923">
    <property type="entry name" value="GutM"/>
    <property type="match status" value="1"/>
</dbReference>
<dbReference type="EMBL" id="JACJLU010000014">
    <property type="protein sequence ID" value="MBM6832183.1"/>
    <property type="molecule type" value="Genomic_DNA"/>
</dbReference>
<reference evidence="2 4" key="3">
    <citation type="journal article" date="2021" name="Sci. Rep.">
        <title>The distribution of antibiotic resistance genes in chicken gut microbiota commensals.</title>
        <authorList>
            <person name="Juricova H."/>
            <person name="Matiasovicova J."/>
            <person name="Kubasova T."/>
            <person name="Cejkova D."/>
            <person name="Rychlik I."/>
        </authorList>
    </citation>
    <scope>NUCLEOTIDE SEQUENCE [LARGE SCALE GENOMIC DNA]</scope>
    <source>
        <strain evidence="2 4">An423</strain>
    </source>
</reference>
<evidence type="ECO:0000313" key="3">
    <source>
        <dbReference type="Proteomes" id="UP000521313"/>
    </source>
</evidence>
<evidence type="ECO:0000313" key="2">
    <source>
        <dbReference type="EMBL" id="MBM6832183.1"/>
    </source>
</evidence>
<accession>A0A7W8D1H8</accession>
<name>A0A7W8D1H8_9FIRM</name>
<keyword evidence="4" id="KW-1185">Reference proteome</keyword>